<dbReference type="Proteomes" id="UP000266313">
    <property type="component" value="Chromosome"/>
</dbReference>
<keyword evidence="2" id="KW-1185">Reference proteome</keyword>
<dbReference type="KEGG" id="mmai:sS8_5085"/>
<dbReference type="AlphaFoldDB" id="A0A250KZA1"/>
<name>A0A250KZA1_9GAMM</name>
<organism evidence="1 2">
    <name type="scientific">Methylocaldum marinum</name>
    <dbReference type="NCBI Taxonomy" id="1432792"/>
    <lineage>
        <taxon>Bacteria</taxon>
        <taxon>Pseudomonadati</taxon>
        <taxon>Pseudomonadota</taxon>
        <taxon>Gammaproteobacteria</taxon>
        <taxon>Methylococcales</taxon>
        <taxon>Methylococcaceae</taxon>
        <taxon>Methylocaldum</taxon>
    </lineage>
</organism>
<dbReference type="RefSeq" id="WP_145986674.1">
    <property type="nucleotide sequence ID" value="NZ_AP017928.1"/>
</dbReference>
<dbReference type="EMBL" id="AP017928">
    <property type="protein sequence ID" value="BBA37008.1"/>
    <property type="molecule type" value="Genomic_DNA"/>
</dbReference>
<evidence type="ECO:0000313" key="2">
    <source>
        <dbReference type="Proteomes" id="UP000266313"/>
    </source>
</evidence>
<sequence length="95" mass="10813">MDKIDNALDQLIGCKTDEEEQRAAENLADIIRIEKQALTLTVYDVTTNNPVPLNSLGDDNVKSIYVEISVDSKAPDTQHRWMPLDTRNIFILLRE</sequence>
<protein>
    <submittedName>
        <fullName evidence="1">Uncharacterized protein</fullName>
    </submittedName>
</protein>
<proteinExistence type="predicted"/>
<evidence type="ECO:0000313" key="1">
    <source>
        <dbReference type="EMBL" id="BBA37008.1"/>
    </source>
</evidence>
<gene>
    <name evidence="1" type="ORF">sS8_5085</name>
</gene>
<reference evidence="1 2" key="1">
    <citation type="submission" date="2016-12" db="EMBL/GenBank/DDBJ databases">
        <title>Genome sequencing of Methylocaldum marinum.</title>
        <authorList>
            <person name="Takeuchi M."/>
            <person name="Kamagata Y."/>
            <person name="Hiraoka S."/>
            <person name="Oshima K."/>
            <person name="Hattori M."/>
            <person name="Iwasaki W."/>
        </authorList>
    </citation>
    <scope>NUCLEOTIDE SEQUENCE [LARGE SCALE GENOMIC DNA]</scope>
    <source>
        <strain evidence="1 2">S8</strain>
    </source>
</reference>
<accession>A0A250KZA1</accession>